<dbReference type="KEGG" id="mgot:MgSA37_03828"/>
<gene>
    <name evidence="1" type="ORF">MgSA37_03828</name>
</gene>
<keyword evidence="2" id="KW-1185">Reference proteome</keyword>
<organism evidence="1 2">
    <name type="scientific">Mucilaginibacter gotjawali</name>
    <dbReference type="NCBI Taxonomy" id="1550579"/>
    <lineage>
        <taxon>Bacteria</taxon>
        <taxon>Pseudomonadati</taxon>
        <taxon>Bacteroidota</taxon>
        <taxon>Sphingobacteriia</taxon>
        <taxon>Sphingobacteriales</taxon>
        <taxon>Sphingobacteriaceae</taxon>
        <taxon>Mucilaginibacter</taxon>
    </lineage>
</organism>
<dbReference type="Proteomes" id="UP000218263">
    <property type="component" value="Chromosome"/>
</dbReference>
<dbReference type="AlphaFoldDB" id="A0A0X8X5T5"/>
<protein>
    <submittedName>
        <fullName evidence="1">Uncharacterized protein</fullName>
    </submittedName>
</protein>
<sequence>MKRKLVLFLLPFAFYLSPCFAQQSTIDIAGMHQLIDQSKNEHTQQVNARNNQAAVNANEQANLTLLEKLKNMYRTLQQRYNTLGTAINIADIGIYATPMVEQIISYQGQVVKLVQKNPAIAFLGVQSEIEFVEKAEGLLGYVAGLTLSFGDVNQMKASDRKLLFDYVIQQLSEIQELSGNLVNTLSYSNLSTLLRSLNPFQNFVDMDKNMAEDIIQNAKYLKQ</sequence>
<dbReference type="RefSeq" id="WP_096354027.1">
    <property type="nucleotide sequence ID" value="NZ_AP017313.1"/>
</dbReference>
<reference evidence="1 2" key="1">
    <citation type="submission" date="2015-12" db="EMBL/GenBank/DDBJ databases">
        <title>Genome sequence of Mucilaginibacter gotjawali.</title>
        <authorList>
            <person name="Lee J.S."/>
            <person name="Lee K.C."/>
            <person name="Kim K.K."/>
            <person name="Lee B.W."/>
        </authorList>
    </citation>
    <scope>NUCLEOTIDE SEQUENCE [LARGE SCALE GENOMIC DNA]</scope>
    <source>
        <strain evidence="1 2">SA3-7</strain>
    </source>
</reference>
<proteinExistence type="predicted"/>
<evidence type="ECO:0000313" key="2">
    <source>
        <dbReference type="Proteomes" id="UP000218263"/>
    </source>
</evidence>
<accession>A0A0X8X5T5</accession>
<name>A0A0X8X5T5_9SPHI</name>
<dbReference type="EMBL" id="AP017313">
    <property type="protein sequence ID" value="BAU55637.1"/>
    <property type="molecule type" value="Genomic_DNA"/>
</dbReference>
<dbReference type="OrthoDB" id="822368at2"/>
<evidence type="ECO:0000313" key="1">
    <source>
        <dbReference type="EMBL" id="BAU55637.1"/>
    </source>
</evidence>